<name>A0A3M8SUG0_9GAMM</name>
<dbReference type="Proteomes" id="UP000267049">
    <property type="component" value="Unassembled WGS sequence"/>
</dbReference>
<feature type="compositionally biased region" description="Low complexity" evidence="1">
    <location>
        <begin position="39"/>
        <end position="48"/>
    </location>
</feature>
<feature type="region of interest" description="Disordered" evidence="1">
    <location>
        <begin position="61"/>
        <end position="95"/>
    </location>
</feature>
<feature type="compositionally biased region" description="Basic and acidic residues" evidence="1">
    <location>
        <begin position="75"/>
        <end position="95"/>
    </location>
</feature>
<evidence type="ECO:0000313" key="3">
    <source>
        <dbReference type="EMBL" id="RNF84335.1"/>
    </source>
</evidence>
<dbReference type="EMBL" id="RIBS01000003">
    <property type="protein sequence ID" value="RNF84335.1"/>
    <property type="molecule type" value="Genomic_DNA"/>
</dbReference>
<reference evidence="3 4" key="1">
    <citation type="submission" date="2018-11" db="EMBL/GenBank/DDBJ databases">
        <title>Lysobacter cryohumiis sp. nov., isolated from soil in the Tianshan Mountains, Xinjiang, China.</title>
        <authorList>
            <person name="Luo Y."/>
            <person name="Sheng H."/>
        </authorList>
    </citation>
    <scope>NUCLEOTIDE SEQUENCE [LARGE SCALE GENOMIC DNA]</scope>
    <source>
        <strain evidence="3 4">ZS60</strain>
    </source>
</reference>
<feature type="domain" description="DUF4124" evidence="2">
    <location>
        <begin position="42"/>
        <end position="80"/>
    </location>
</feature>
<gene>
    <name evidence="3" type="ORF">EER27_08105</name>
</gene>
<accession>A0A3M8SUG0</accession>
<dbReference type="InterPro" id="IPR025392">
    <property type="entry name" value="DUF4124"/>
</dbReference>
<evidence type="ECO:0000313" key="4">
    <source>
        <dbReference type="Proteomes" id="UP000267049"/>
    </source>
</evidence>
<dbReference type="OrthoDB" id="6027736at2"/>
<evidence type="ECO:0000259" key="2">
    <source>
        <dbReference type="Pfam" id="PF13511"/>
    </source>
</evidence>
<feature type="region of interest" description="Disordered" evidence="1">
    <location>
        <begin position="28"/>
        <end position="48"/>
    </location>
</feature>
<organism evidence="3 4">
    <name type="scientific">Montanilutibacter psychrotolerans</name>
    <dbReference type="NCBI Taxonomy" id="1327343"/>
    <lineage>
        <taxon>Bacteria</taxon>
        <taxon>Pseudomonadati</taxon>
        <taxon>Pseudomonadota</taxon>
        <taxon>Gammaproteobacteria</taxon>
        <taxon>Lysobacterales</taxon>
        <taxon>Lysobacteraceae</taxon>
        <taxon>Montanilutibacter</taxon>
    </lineage>
</organism>
<proteinExistence type="predicted"/>
<dbReference type="RefSeq" id="WP_123087521.1">
    <property type="nucleotide sequence ID" value="NZ_RIBS01000003.1"/>
</dbReference>
<dbReference type="Pfam" id="PF13511">
    <property type="entry name" value="DUF4124"/>
    <property type="match status" value="1"/>
</dbReference>
<comment type="caution">
    <text evidence="3">The sequence shown here is derived from an EMBL/GenBank/DDBJ whole genome shotgun (WGS) entry which is preliminary data.</text>
</comment>
<keyword evidence="4" id="KW-1185">Reference proteome</keyword>
<dbReference type="AlphaFoldDB" id="A0A3M8SUG0"/>
<sequence>MKLGWAIVAGVLFGSGLAWWVSRDTPQETQRKQQRAQEARAAQAQAARPALYRWRDRAGVLQVTSEPPRPGKASGKVERLDTQPREGIEIHGDRP</sequence>
<feature type="compositionally biased region" description="Basic and acidic residues" evidence="1">
    <location>
        <begin position="28"/>
        <end position="38"/>
    </location>
</feature>
<protein>
    <recommendedName>
        <fullName evidence="2">DUF4124 domain-containing protein</fullName>
    </recommendedName>
</protein>
<evidence type="ECO:0000256" key="1">
    <source>
        <dbReference type="SAM" id="MobiDB-lite"/>
    </source>
</evidence>